<dbReference type="RefSeq" id="WP_051902332.1">
    <property type="nucleotide sequence ID" value="NZ_BNEE01000006.1"/>
</dbReference>
<dbReference type="EMBL" id="BNEE01000006">
    <property type="protein sequence ID" value="GHI86196.1"/>
    <property type="molecule type" value="Genomic_DNA"/>
</dbReference>
<dbReference type="InterPro" id="IPR052189">
    <property type="entry name" value="L-asp_N-monooxygenase_NS-form"/>
</dbReference>
<dbReference type="AlphaFoldDB" id="A0A919LD99"/>
<dbReference type="InterPro" id="IPR036188">
    <property type="entry name" value="FAD/NAD-bd_sf"/>
</dbReference>
<dbReference type="Proteomes" id="UP000600026">
    <property type="component" value="Unassembled WGS sequence"/>
</dbReference>
<feature type="domain" description="FAD-dependent urate hydroxylase HpyO/Asp monooxygenase CreE-like FAD/NAD(P)-binding" evidence="1">
    <location>
        <begin position="10"/>
        <end position="190"/>
    </location>
</feature>
<reference evidence="2" key="1">
    <citation type="submission" date="2020-09" db="EMBL/GenBank/DDBJ databases">
        <title>Whole genome shotgun sequence of Streptomyces xanthophaeus NBRC 12829.</title>
        <authorList>
            <person name="Komaki H."/>
            <person name="Tamura T."/>
        </authorList>
    </citation>
    <scope>NUCLEOTIDE SEQUENCE</scope>
    <source>
        <strain evidence="2">NBRC 12829</strain>
    </source>
</reference>
<dbReference type="Pfam" id="PF13454">
    <property type="entry name" value="NAD_binding_9"/>
    <property type="match status" value="1"/>
</dbReference>
<protein>
    <recommendedName>
        <fullName evidence="1">FAD-dependent urate hydroxylase HpyO/Asp monooxygenase CreE-like FAD/NAD(P)-binding domain-containing protein</fullName>
    </recommendedName>
</protein>
<sequence length="663" mass="72395">MSDRQLEVCIIGAGPRGLSVLERLCADARRLGPTTTVTVHVVDPARPGAGSVWRTRQSHHLLMNTVASQVTLFTDPSVEMAGVLAPGPSLYAWARGLAEGRADGAGHDDQVLAEARDLTPDSYPTRAFYGHYLEWVFRHVVRTAPERLTVTVHPLRAVRLHDQEDGRQCVTLANGTRIRGLDAVVMAQGHLPVTPDAGELQLAEFARTHGLRHVRPANPADTELSAVAPGEPVALRGLGLNFFDHMALFTLGRGGTFDRLADGALVYRPSGREPRLYAASRRGVPYHSRGRNQKGAHGRHHSWLLTPARLAELRAAADRGGVDFSRDLWPLIAKEVETVFYAALLALRTEPETVLRFQERTLARPWGSAEEADVLDEFGIGPEDRWDWKHLARPYGDRSFHGPEEYRDWLLETLRHDLVASEAGNVDGPLKAALDVLRDLRNEIRLAVDHGGLSGRSHREDLDGWYTPLNAFLSIGPPPRRIEEMIALVEAGILQVLGPGMRVEADDSAGVFVVESPEVPGSRTEVTTLVEARLPEPDLRRTADPLLRHLAATGACRPYEIRDTHHGPHRTGGVAVTERPYRLIDAEGRAHPRRFAYGVPTEAVHWVTAAGIRPGVNSVTLGDSDAIALALLELAAPAPVSVQVPVPVAAHAADADVPGWEHA</sequence>
<dbReference type="OrthoDB" id="3653265at2"/>
<keyword evidence="3" id="KW-1185">Reference proteome</keyword>
<dbReference type="SUPFAM" id="SSF51905">
    <property type="entry name" value="FAD/NAD(P)-binding domain"/>
    <property type="match status" value="1"/>
</dbReference>
<organism evidence="2 3">
    <name type="scientific">Streptomyces xanthophaeus</name>
    <dbReference type="NCBI Taxonomy" id="67385"/>
    <lineage>
        <taxon>Bacteria</taxon>
        <taxon>Bacillati</taxon>
        <taxon>Actinomycetota</taxon>
        <taxon>Actinomycetes</taxon>
        <taxon>Kitasatosporales</taxon>
        <taxon>Streptomycetaceae</taxon>
        <taxon>Streptomyces</taxon>
    </lineage>
</organism>
<evidence type="ECO:0000313" key="3">
    <source>
        <dbReference type="Proteomes" id="UP000600026"/>
    </source>
</evidence>
<proteinExistence type="predicted"/>
<accession>A0A919LD99</accession>
<evidence type="ECO:0000313" key="2">
    <source>
        <dbReference type="EMBL" id="GHI86196.1"/>
    </source>
</evidence>
<dbReference type="PANTHER" id="PTHR40254:SF1">
    <property type="entry name" value="BLR0577 PROTEIN"/>
    <property type="match status" value="1"/>
</dbReference>
<dbReference type="InterPro" id="IPR038732">
    <property type="entry name" value="HpyO/CreE_NAD-binding"/>
</dbReference>
<comment type="caution">
    <text evidence="2">The sequence shown here is derived from an EMBL/GenBank/DDBJ whole genome shotgun (WGS) entry which is preliminary data.</text>
</comment>
<dbReference type="Gene3D" id="3.50.50.60">
    <property type="entry name" value="FAD/NAD(P)-binding domain"/>
    <property type="match status" value="1"/>
</dbReference>
<gene>
    <name evidence="2" type="ORF">Sxan_35600</name>
</gene>
<name>A0A919LD99_9ACTN</name>
<dbReference type="PANTHER" id="PTHR40254">
    <property type="entry name" value="BLR0577 PROTEIN"/>
    <property type="match status" value="1"/>
</dbReference>
<evidence type="ECO:0000259" key="1">
    <source>
        <dbReference type="Pfam" id="PF13454"/>
    </source>
</evidence>